<reference evidence="2 3" key="1">
    <citation type="submission" date="2018-05" db="EMBL/GenBank/DDBJ databases">
        <title>Chitinophaga sp. K3CV102501T nov., isolated from isolated from a monsoon evergreen broad-leaved forest soil.</title>
        <authorList>
            <person name="Lv Y."/>
        </authorList>
    </citation>
    <scope>NUCLEOTIDE SEQUENCE [LARGE SCALE GENOMIC DNA]</scope>
    <source>
        <strain evidence="2 3">GDMCC 1.1325</strain>
    </source>
</reference>
<accession>A0A365Y3J0</accession>
<organism evidence="2 3">
    <name type="scientific">Chitinophaga flava</name>
    <dbReference type="NCBI Taxonomy" id="2259036"/>
    <lineage>
        <taxon>Bacteria</taxon>
        <taxon>Pseudomonadati</taxon>
        <taxon>Bacteroidota</taxon>
        <taxon>Chitinophagia</taxon>
        <taxon>Chitinophagales</taxon>
        <taxon>Chitinophagaceae</taxon>
        <taxon>Chitinophaga</taxon>
    </lineage>
</organism>
<dbReference type="Gene3D" id="2.120.10.30">
    <property type="entry name" value="TolB, C-terminal domain"/>
    <property type="match status" value="1"/>
</dbReference>
<dbReference type="AlphaFoldDB" id="A0A365Y3J0"/>
<evidence type="ECO:0000313" key="3">
    <source>
        <dbReference type="Proteomes" id="UP000253410"/>
    </source>
</evidence>
<dbReference type="Proteomes" id="UP000253410">
    <property type="component" value="Unassembled WGS sequence"/>
</dbReference>
<evidence type="ECO:0000313" key="2">
    <source>
        <dbReference type="EMBL" id="RBL92888.1"/>
    </source>
</evidence>
<keyword evidence="3" id="KW-1185">Reference proteome</keyword>
<dbReference type="OrthoDB" id="794016at2"/>
<sequence length="190" mass="19687">MKRMLLGSFVLILFSTAILLFQISCKKSADAEPGSNTGGNGSNGSNGSAYTLPPATATTLGGVIVGNGLSVSPTGVLSVNGAGGAATQLNKLAFIKYTPETGEEIWLVNYDGTGQKKVNITLGADQSIINDVRLSPDGKKVFFVVETLYPATPGRRKHDIYGCDVDGSNLKKVYDLPAGNGPSIDLGGAY</sequence>
<dbReference type="RefSeq" id="WP_113615485.1">
    <property type="nucleotide sequence ID" value="NZ_QFFJ01000001.1"/>
</dbReference>
<gene>
    <name evidence="2" type="ORF">DF182_10015</name>
</gene>
<dbReference type="SUPFAM" id="SSF69304">
    <property type="entry name" value="Tricorn protease N-terminal domain"/>
    <property type="match status" value="1"/>
</dbReference>
<evidence type="ECO:0000256" key="1">
    <source>
        <dbReference type="SAM" id="MobiDB-lite"/>
    </source>
</evidence>
<evidence type="ECO:0008006" key="4">
    <source>
        <dbReference type="Google" id="ProtNLM"/>
    </source>
</evidence>
<proteinExistence type="predicted"/>
<dbReference type="EMBL" id="QFFJ01000001">
    <property type="protein sequence ID" value="RBL92888.1"/>
    <property type="molecule type" value="Genomic_DNA"/>
</dbReference>
<name>A0A365Y3J0_9BACT</name>
<protein>
    <recommendedName>
        <fullName evidence="4">Biopolymer transporter Tol</fullName>
    </recommendedName>
</protein>
<feature type="region of interest" description="Disordered" evidence="1">
    <location>
        <begin position="31"/>
        <end position="50"/>
    </location>
</feature>
<dbReference type="InterPro" id="IPR011042">
    <property type="entry name" value="6-blade_b-propeller_TolB-like"/>
</dbReference>
<comment type="caution">
    <text evidence="2">The sequence shown here is derived from an EMBL/GenBank/DDBJ whole genome shotgun (WGS) entry which is preliminary data.</text>
</comment>